<reference evidence="1" key="1">
    <citation type="submission" date="2023-08" db="EMBL/GenBank/DDBJ databases">
        <authorList>
            <person name="Page C.A."/>
            <person name="Perez-Diaz I.M."/>
        </authorList>
    </citation>
    <scope>NUCLEOTIDE SEQUENCE</scope>
    <source>
        <strain evidence="1">3.8.38</strain>
    </source>
</reference>
<organism evidence="1 2">
    <name type="scientific">Levilactobacillus namurensis</name>
    <dbReference type="NCBI Taxonomy" id="380393"/>
    <lineage>
        <taxon>Bacteria</taxon>
        <taxon>Bacillati</taxon>
        <taxon>Bacillota</taxon>
        <taxon>Bacilli</taxon>
        <taxon>Lactobacillales</taxon>
        <taxon>Lactobacillaceae</taxon>
        <taxon>Levilactobacillus</taxon>
    </lineage>
</organism>
<dbReference type="EMBL" id="JAVLAM010000005">
    <property type="protein sequence ID" value="MDT7015300.1"/>
    <property type="molecule type" value="Genomic_DNA"/>
</dbReference>
<accession>A0AAW8W8R7</accession>
<protein>
    <recommendedName>
        <fullName evidence="3">Transposase</fullName>
    </recommendedName>
</protein>
<feature type="non-terminal residue" evidence="1">
    <location>
        <position position="1"/>
    </location>
</feature>
<dbReference type="AlphaFoldDB" id="A0AAW8W8R7"/>
<gene>
    <name evidence="1" type="ORF">RI532_13040</name>
</gene>
<evidence type="ECO:0000313" key="2">
    <source>
        <dbReference type="Proteomes" id="UP001254075"/>
    </source>
</evidence>
<sequence>RKEVKAFNKLVQYASLVFRTAQKMGVITINPMKLVVFVRTGKIAIASNQVQKLLDQQAASHVPIDCCS</sequence>
<name>A0AAW8W8R7_9LACO</name>
<proteinExistence type="predicted"/>
<dbReference type="Proteomes" id="UP001254075">
    <property type="component" value="Unassembled WGS sequence"/>
</dbReference>
<evidence type="ECO:0000313" key="1">
    <source>
        <dbReference type="EMBL" id="MDT7015300.1"/>
    </source>
</evidence>
<evidence type="ECO:0008006" key="3">
    <source>
        <dbReference type="Google" id="ProtNLM"/>
    </source>
</evidence>
<comment type="caution">
    <text evidence="1">The sequence shown here is derived from an EMBL/GenBank/DDBJ whole genome shotgun (WGS) entry which is preliminary data.</text>
</comment>